<keyword evidence="2" id="KW-0808">Transferase</keyword>
<dbReference type="RefSeq" id="WP_091817493.1">
    <property type="nucleotide sequence ID" value="NZ_CP091791.1"/>
</dbReference>
<feature type="domain" description="BioF2-like acetyltransferase" evidence="1">
    <location>
        <begin position="159"/>
        <end position="281"/>
    </location>
</feature>
<dbReference type="InterPro" id="IPR038740">
    <property type="entry name" value="BioF2-like_GNAT_dom"/>
</dbReference>
<dbReference type="Pfam" id="PF13480">
    <property type="entry name" value="Acetyltransf_6"/>
    <property type="match status" value="1"/>
</dbReference>
<evidence type="ECO:0000313" key="2">
    <source>
        <dbReference type="EMBL" id="SDG73883.1"/>
    </source>
</evidence>
<protein>
    <submittedName>
        <fullName evidence="2">Acetyltransferase (GNAT) domain-containing protein</fullName>
    </submittedName>
</protein>
<proteinExistence type="predicted"/>
<dbReference type="AlphaFoldDB" id="A0A1G7WPP3"/>
<sequence length="313" mass="36381">MFDIIRYTPDKADIWNRFVAEAKNGTFLFDRNYMDYHSDRFNDHSLMFYEKNRLLAVLPGHISGDGYFTHKGLTYGGLLMSLQLSVVQTIELFKQLNDYLRSIGIKRVYYKCIPWIYHRFPAEEDLYALYHVCKARMVARDYSTNIFLRAGLRWERVRRRGVVRAQKAGLTVRRSDHYADFWKVLSDNLGNKYGIKPVHSLQEIELLRSRFPENIILYEAVKDGQVIAGVVLYLSSQVVHAQYSSATPEGKSLGAIDLIYEQIMLHDYVNYPYFDFGRSTENPDGSGLNESLAFQKEGFGGRGLCYDIYEYDL</sequence>
<accession>A0A1G7WPP3</accession>
<dbReference type="SUPFAM" id="SSF55729">
    <property type="entry name" value="Acyl-CoA N-acyltransferases (Nat)"/>
    <property type="match status" value="1"/>
</dbReference>
<dbReference type="STRING" id="645274.SAMN04487901_108124"/>
<organism evidence="2 3">
    <name type="scientific">Prevotella communis</name>
    <dbReference type="NCBI Taxonomy" id="2913614"/>
    <lineage>
        <taxon>Bacteria</taxon>
        <taxon>Pseudomonadati</taxon>
        <taxon>Bacteroidota</taxon>
        <taxon>Bacteroidia</taxon>
        <taxon>Bacteroidales</taxon>
        <taxon>Prevotellaceae</taxon>
        <taxon>Prevotella</taxon>
    </lineage>
</organism>
<gene>
    <name evidence="2" type="ORF">SAMN04487901_108124</name>
</gene>
<keyword evidence="3" id="KW-1185">Reference proteome</keyword>
<reference evidence="3" key="1">
    <citation type="submission" date="2016-10" db="EMBL/GenBank/DDBJ databases">
        <authorList>
            <person name="Varghese N."/>
            <person name="Submissions S."/>
        </authorList>
    </citation>
    <scope>NUCLEOTIDE SEQUENCE [LARGE SCALE GENOMIC DNA]</scope>
    <source>
        <strain evidence="3">BP1-148</strain>
    </source>
</reference>
<evidence type="ECO:0000313" key="3">
    <source>
        <dbReference type="Proteomes" id="UP000198779"/>
    </source>
</evidence>
<evidence type="ECO:0000259" key="1">
    <source>
        <dbReference type="Pfam" id="PF13480"/>
    </source>
</evidence>
<dbReference type="GO" id="GO:0016740">
    <property type="term" value="F:transferase activity"/>
    <property type="evidence" value="ECO:0007669"/>
    <property type="project" value="UniProtKB-KW"/>
</dbReference>
<name>A0A1G7WPP3_9BACT</name>
<dbReference type="EMBL" id="FNCQ01000008">
    <property type="protein sequence ID" value="SDG73883.1"/>
    <property type="molecule type" value="Genomic_DNA"/>
</dbReference>
<dbReference type="Proteomes" id="UP000198779">
    <property type="component" value="Unassembled WGS sequence"/>
</dbReference>
<dbReference type="InterPro" id="IPR016181">
    <property type="entry name" value="Acyl_CoA_acyltransferase"/>
</dbReference>
<dbReference type="Gene3D" id="3.40.630.30">
    <property type="match status" value="1"/>
</dbReference>